<evidence type="ECO:0000256" key="1">
    <source>
        <dbReference type="SAM" id="Phobius"/>
    </source>
</evidence>
<feature type="transmembrane region" description="Helical" evidence="1">
    <location>
        <begin position="42"/>
        <end position="62"/>
    </location>
</feature>
<dbReference type="AlphaFoldDB" id="A0A0D2N644"/>
<accession>A0A0D2N644</accession>
<keyword evidence="1" id="KW-0812">Transmembrane</keyword>
<keyword evidence="3" id="KW-1185">Reference proteome</keyword>
<dbReference type="Proteomes" id="UP000054270">
    <property type="component" value="Unassembled WGS sequence"/>
</dbReference>
<keyword evidence="1" id="KW-1133">Transmembrane helix</keyword>
<sequence length="171" mass="18318">MPGDAGNGTGQLPSQLAVVTSDLGAWAKNFLVDIVNPGRDPVYHLIFYLLIAALFLSLYFYLFSTPPSDKALCNIETFCNLVNNNNDDSDSSDDANNSTNEHAADLSSMDAHMGSVDLNTADGPAMDVDLQATGPRAAANNYLKLPFPTNLTDGSLGVEYHPMYVHSCLSV</sequence>
<evidence type="ECO:0000313" key="2">
    <source>
        <dbReference type="EMBL" id="KJA14624.1"/>
    </source>
</evidence>
<gene>
    <name evidence="2" type="ORF">HYPSUDRAFT_208540</name>
</gene>
<keyword evidence="1" id="KW-0472">Membrane</keyword>
<reference evidence="3" key="1">
    <citation type="submission" date="2014-04" db="EMBL/GenBank/DDBJ databases">
        <title>Evolutionary Origins and Diversification of the Mycorrhizal Mutualists.</title>
        <authorList>
            <consortium name="DOE Joint Genome Institute"/>
            <consortium name="Mycorrhizal Genomics Consortium"/>
            <person name="Kohler A."/>
            <person name="Kuo A."/>
            <person name="Nagy L.G."/>
            <person name="Floudas D."/>
            <person name="Copeland A."/>
            <person name="Barry K.W."/>
            <person name="Cichocki N."/>
            <person name="Veneault-Fourrey C."/>
            <person name="LaButti K."/>
            <person name="Lindquist E.A."/>
            <person name="Lipzen A."/>
            <person name="Lundell T."/>
            <person name="Morin E."/>
            <person name="Murat C."/>
            <person name="Riley R."/>
            <person name="Ohm R."/>
            <person name="Sun H."/>
            <person name="Tunlid A."/>
            <person name="Henrissat B."/>
            <person name="Grigoriev I.V."/>
            <person name="Hibbett D.S."/>
            <person name="Martin F."/>
        </authorList>
    </citation>
    <scope>NUCLEOTIDE SEQUENCE [LARGE SCALE GENOMIC DNA]</scope>
    <source>
        <strain evidence="3">FD-334 SS-4</strain>
    </source>
</reference>
<evidence type="ECO:0000313" key="3">
    <source>
        <dbReference type="Proteomes" id="UP000054270"/>
    </source>
</evidence>
<name>A0A0D2N644_HYPSF</name>
<protein>
    <submittedName>
        <fullName evidence="2">Uncharacterized protein</fullName>
    </submittedName>
</protein>
<organism evidence="2 3">
    <name type="scientific">Hypholoma sublateritium (strain FD-334 SS-4)</name>
    <dbReference type="NCBI Taxonomy" id="945553"/>
    <lineage>
        <taxon>Eukaryota</taxon>
        <taxon>Fungi</taxon>
        <taxon>Dikarya</taxon>
        <taxon>Basidiomycota</taxon>
        <taxon>Agaricomycotina</taxon>
        <taxon>Agaricomycetes</taxon>
        <taxon>Agaricomycetidae</taxon>
        <taxon>Agaricales</taxon>
        <taxon>Agaricineae</taxon>
        <taxon>Strophariaceae</taxon>
        <taxon>Hypholoma</taxon>
    </lineage>
</organism>
<dbReference type="EMBL" id="KN817671">
    <property type="protein sequence ID" value="KJA14624.1"/>
    <property type="molecule type" value="Genomic_DNA"/>
</dbReference>
<proteinExistence type="predicted"/>